<dbReference type="EMBL" id="WIXP02000013">
    <property type="protein sequence ID" value="KAF6200873.1"/>
    <property type="molecule type" value="Genomic_DNA"/>
</dbReference>
<evidence type="ECO:0000256" key="1">
    <source>
        <dbReference type="SAM" id="MobiDB-lite"/>
    </source>
</evidence>
<dbReference type="EMBL" id="WIXP02000013">
    <property type="protein sequence ID" value="KAF6200874.1"/>
    <property type="molecule type" value="Genomic_DNA"/>
</dbReference>
<feature type="region of interest" description="Disordered" evidence="1">
    <location>
        <begin position="169"/>
        <end position="205"/>
    </location>
</feature>
<proteinExistence type="predicted"/>
<dbReference type="PANTHER" id="PTHR33327">
    <property type="entry name" value="ENDONUCLEASE"/>
    <property type="match status" value="1"/>
</dbReference>
<reference evidence="2" key="1">
    <citation type="journal article" date="2021" name="Mol. Ecol. Resour.">
        <title>Apolygus lucorum genome provides insights into omnivorousness and mesophyll feeding.</title>
        <authorList>
            <person name="Liu Y."/>
            <person name="Liu H."/>
            <person name="Wang H."/>
            <person name="Huang T."/>
            <person name="Liu B."/>
            <person name="Yang B."/>
            <person name="Yin L."/>
            <person name="Li B."/>
            <person name="Zhang Y."/>
            <person name="Zhang S."/>
            <person name="Jiang F."/>
            <person name="Zhang X."/>
            <person name="Ren Y."/>
            <person name="Wang B."/>
            <person name="Wang S."/>
            <person name="Lu Y."/>
            <person name="Wu K."/>
            <person name="Fan W."/>
            <person name="Wang G."/>
        </authorList>
    </citation>
    <scope>NUCLEOTIDE SEQUENCE</scope>
    <source>
        <strain evidence="2">12Hb</strain>
    </source>
</reference>
<dbReference type="PANTHER" id="PTHR33327:SF3">
    <property type="entry name" value="RNA-DIRECTED DNA POLYMERASE"/>
    <property type="match status" value="1"/>
</dbReference>
<protein>
    <submittedName>
        <fullName evidence="2">Uncharacterized protein</fullName>
    </submittedName>
</protein>
<dbReference type="Proteomes" id="UP000466442">
    <property type="component" value="Unassembled WGS sequence"/>
</dbReference>
<organism evidence="2 4">
    <name type="scientific">Apolygus lucorum</name>
    <name type="common">Small green plant bug</name>
    <name type="synonym">Lygocoris lucorum</name>
    <dbReference type="NCBI Taxonomy" id="248454"/>
    <lineage>
        <taxon>Eukaryota</taxon>
        <taxon>Metazoa</taxon>
        <taxon>Ecdysozoa</taxon>
        <taxon>Arthropoda</taxon>
        <taxon>Hexapoda</taxon>
        <taxon>Insecta</taxon>
        <taxon>Pterygota</taxon>
        <taxon>Neoptera</taxon>
        <taxon>Paraneoptera</taxon>
        <taxon>Hemiptera</taxon>
        <taxon>Heteroptera</taxon>
        <taxon>Panheteroptera</taxon>
        <taxon>Cimicomorpha</taxon>
        <taxon>Miridae</taxon>
        <taxon>Mirini</taxon>
        <taxon>Apolygus</taxon>
    </lineage>
</organism>
<sequence>MDTKPLLSAPPTKLPEYDPSLTSVWLKQLDLACLSEGLTTEQDKFRRGFLALGTRTAELVADISLSSDLPYTTFCERLRTLHDPVLGTTLTQVLTAPSLDGQQPSTFLRKLRRILPDNTPETLFRHLLLMALPDSIRLTVASHDVPVDQLAVLADRLLPYSLTASVSATVTKTPSSDSSDDETAVIGLKSRNLRPPPQRRNNKTTRRSSLCFYHLRFGLNANKCELPCSWNTKKAKNESARPQRR</sequence>
<keyword evidence="4" id="KW-1185">Reference proteome</keyword>
<dbReference type="AlphaFoldDB" id="A0A8S9WW10"/>
<accession>A0A8S9WW10</accession>
<dbReference type="OrthoDB" id="8122554at2759"/>
<comment type="caution">
    <text evidence="2">The sequence shown here is derived from an EMBL/GenBank/DDBJ whole genome shotgun (WGS) entry which is preliminary data.</text>
</comment>
<name>A0A8S9WW10_APOLU</name>
<evidence type="ECO:0000313" key="2">
    <source>
        <dbReference type="EMBL" id="KAF6200873.1"/>
    </source>
</evidence>
<gene>
    <name evidence="2" type="ORF">GE061_005320</name>
    <name evidence="3" type="ORF">GE061_005321</name>
</gene>
<evidence type="ECO:0000313" key="3">
    <source>
        <dbReference type="EMBL" id="KAF6200874.1"/>
    </source>
</evidence>
<evidence type="ECO:0000313" key="4">
    <source>
        <dbReference type="Proteomes" id="UP000466442"/>
    </source>
</evidence>